<organism evidence="3 4">
    <name type="scientific">Kingdonia uniflora</name>
    <dbReference type="NCBI Taxonomy" id="39325"/>
    <lineage>
        <taxon>Eukaryota</taxon>
        <taxon>Viridiplantae</taxon>
        <taxon>Streptophyta</taxon>
        <taxon>Embryophyta</taxon>
        <taxon>Tracheophyta</taxon>
        <taxon>Spermatophyta</taxon>
        <taxon>Magnoliopsida</taxon>
        <taxon>Ranunculales</taxon>
        <taxon>Circaeasteraceae</taxon>
        <taxon>Kingdonia</taxon>
    </lineage>
</organism>
<dbReference type="PANTHER" id="PTHR31973">
    <property type="entry name" value="POLYPROTEIN, PUTATIVE-RELATED"/>
    <property type="match status" value="1"/>
</dbReference>
<reference evidence="3 4" key="1">
    <citation type="journal article" date="2020" name="IScience">
        <title>Genome Sequencing of the Endangered Kingdonia uniflora (Circaeasteraceae, Ranunculales) Reveals Potential Mechanisms of Evolutionary Specialization.</title>
        <authorList>
            <person name="Sun Y."/>
            <person name="Deng T."/>
            <person name="Zhang A."/>
            <person name="Moore M.J."/>
            <person name="Landis J.B."/>
            <person name="Lin N."/>
            <person name="Zhang H."/>
            <person name="Zhang X."/>
            <person name="Huang J."/>
            <person name="Zhang X."/>
            <person name="Sun H."/>
            <person name="Wang H."/>
        </authorList>
    </citation>
    <scope>NUCLEOTIDE SEQUENCE [LARGE SCALE GENOMIC DNA]</scope>
    <source>
        <strain evidence="3">TB1705</strain>
        <tissue evidence="3">Leaf</tissue>
    </source>
</reference>
<feature type="region of interest" description="Disordered" evidence="1">
    <location>
        <begin position="603"/>
        <end position="684"/>
    </location>
</feature>
<feature type="region of interest" description="Disordered" evidence="1">
    <location>
        <begin position="1"/>
        <end position="56"/>
    </location>
</feature>
<feature type="domain" description="Transposase MuDR plant" evidence="2">
    <location>
        <begin position="138"/>
        <end position="197"/>
    </location>
</feature>
<name>A0A7J7MB22_9MAGN</name>
<feature type="compositionally biased region" description="Basic and acidic residues" evidence="1">
    <location>
        <begin position="514"/>
        <end position="524"/>
    </location>
</feature>
<dbReference type="AlphaFoldDB" id="A0A7J7MB22"/>
<feature type="compositionally biased region" description="Acidic residues" evidence="1">
    <location>
        <begin position="20"/>
        <end position="44"/>
    </location>
</feature>
<feature type="compositionally biased region" description="Polar residues" evidence="1">
    <location>
        <begin position="632"/>
        <end position="648"/>
    </location>
</feature>
<evidence type="ECO:0000259" key="2">
    <source>
        <dbReference type="Pfam" id="PF03108"/>
    </source>
</evidence>
<dbReference type="Pfam" id="PF03108">
    <property type="entry name" value="DBD_Tnp_Mut"/>
    <property type="match status" value="1"/>
</dbReference>
<dbReference type="Proteomes" id="UP000541444">
    <property type="component" value="Unassembled WGS sequence"/>
</dbReference>
<evidence type="ECO:0000313" key="4">
    <source>
        <dbReference type="Proteomes" id="UP000541444"/>
    </source>
</evidence>
<feature type="compositionally biased region" description="Basic and acidic residues" evidence="1">
    <location>
        <begin position="76"/>
        <end position="85"/>
    </location>
</feature>
<sequence length="684" mass="78473">MRSTYFPEEDLDELPNYFESDTEEDSDFDAEGVDADDTKEEGDFDTYGVGGGDTRVGDEIVEKNVDNLVDDQLDPDNLKAEEGYHNTHSSQDGDDIPNENDLRRCDDFGDFVGETDNIFKEEEENIFKNTLVEVYEELKVGMEWHTVYEARKHLRRFAIVNRFSFKQVKNKGYRLRYKCIEKVCKWLIYVRRQNDGHTMRLMNGVFVHNCRRKPGTKNRLANALWVANEIEETVRDMKTFSPQDAITIISRRYGIDLSYFTAWNVKTICMEIIVGSFDEGYTLMPELCRQILISNPGNIAKCSTDDGTKIWTGTCITYKASLDGNECLATWKTFMGLLAPYLTLHPSKLTFISDRQKGLVDVVAQVFHHHNHRFCFRHFYKNFKKNFRGAYLERLSWGAAKAYVQEEKEKFLDKLDKDHPGARQWLRRNHMKLGAGPILILLQRLPCVHAVRVLSPYKDLEWVNPYHRVANYVVVYEGPVLPITDSSLWGKPLRQVEPPPLVRGTGRPRKVRKKDADEGSEKNQKRCGKCGLYGHNKKTCKGQPALKQPMKEMQIYKVDTGCSREKNRREMGLDTPIRGENQGGRPRGNRPRANLFGAKSEVFNESTSRPRANLFGRGKGRSQASPPPIFFGSQTNASSQPSPRSFITQPVVLPSMPSKPAKGKTVTDNPYKKVFKPVRPNWRP</sequence>
<dbReference type="EMBL" id="JACGCM010001659">
    <property type="protein sequence ID" value="KAF6151970.1"/>
    <property type="molecule type" value="Genomic_DNA"/>
</dbReference>
<dbReference type="OrthoDB" id="785835at2759"/>
<proteinExistence type="predicted"/>
<gene>
    <name evidence="3" type="ORF">GIB67_010544</name>
</gene>
<dbReference type="InterPro" id="IPR004332">
    <property type="entry name" value="Transposase_MuDR"/>
</dbReference>
<protein>
    <recommendedName>
        <fullName evidence="2">Transposase MuDR plant domain-containing protein</fullName>
    </recommendedName>
</protein>
<feature type="region of interest" description="Disordered" evidence="1">
    <location>
        <begin position="70"/>
        <end position="99"/>
    </location>
</feature>
<evidence type="ECO:0000256" key="1">
    <source>
        <dbReference type="SAM" id="MobiDB-lite"/>
    </source>
</evidence>
<dbReference type="PANTHER" id="PTHR31973:SF187">
    <property type="entry name" value="MUTATOR TRANSPOSASE MUDRA PROTEIN"/>
    <property type="match status" value="1"/>
</dbReference>
<keyword evidence="4" id="KW-1185">Reference proteome</keyword>
<evidence type="ECO:0000313" key="3">
    <source>
        <dbReference type="EMBL" id="KAF6151970.1"/>
    </source>
</evidence>
<feature type="region of interest" description="Disordered" evidence="1">
    <location>
        <begin position="497"/>
        <end position="525"/>
    </location>
</feature>
<accession>A0A7J7MB22</accession>
<comment type="caution">
    <text evidence="3">The sequence shown here is derived from an EMBL/GenBank/DDBJ whole genome shotgun (WGS) entry which is preliminary data.</text>
</comment>